<feature type="domain" description="Nitroreductase" evidence="3">
    <location>
        <begin position="24"/>
        <end position="82"/>
    </location>
</feature>
<comment type="similarity">
    <text evidence="1">Belongs to the nitroreductase family.</text>
</comment>
<dbReference type="EMBL" id="UWJD01000002">
    <property type="protein sequence ID" value="VCT85333.1"/>
    <property type="molecule type" value="Genomic_DNA"/>
</dbReference>
<gene>
    <name evidence="5" type="ORF">CNEO_42258</name>
    <name evidence="6" type="ORF">CNEONATNEC25_02934</name>
</gene>
<dbReference type="AlphaFoldDB" id="A0A650MF92"/>
<dbReference type="Pfam" id="PF00881">
    <property type="entry name" value="Nitroreductase"/>
    <property type="match status" value="1"/>
</dbReference>
<organism evidence="6 7">
    <name type="scientific">Clostridium neonatale</name>
    <dbReference type="NCBI Taxonomy" id="137838"/>
    <lineage>
        <taxon>Bacteria</taxon>
        <taxon>Bacillati</taxon>
        <taxon>Bacillota</taxon>
        <taxon>Clostridia</taxon>
        <taxon>Eubacteriales</taxon>
        <taxon>Clostridiaceae</taxon>
        <taxon>Clostridium</taxon>
    </lineage>
</organism>
<feature type="domain" description="Putative nitroreductase TM1586" evidence="4">
    <location>
        <begin position="114"/>
        <end position="189"/>
    </location>
</feature>
<dbReference type="GO" id="GO:0016491">
    <property type="term" value="F:oxidoreductase activity"/>
    <property type="evidence" value="ECO:0007669"/>
    <property type="project" value="UniProtKB-KW"/>
</dbReference>
<protein>
    <submittedName>
        <fullName evidence="6">NAD(P)H nitroreductase</fullName>
        <ecNumber evidence="6">1.-.-.-</ecNumber>
    </submittedName>
    <submittedName>
        <fullName evidence="5">Nitroreductase-like protein</fullName>
    </submittedName>
</protein>
<accession>A0A650MF92</accession>
<evidence type="ECO:0000259" key="4">
    <source>
        <dbReference type="Pfam" id="PF14512"/>
    </source>
</evidence>
<sequence>MLWDCHIKKRMEGINMESFFELVSRRQSCRKYLNKAVEKEKIIQCIEAARLAPSACNSQPWHFLIVNNKEMSLKVSECIRDKIMNKFTEECPAFIVVVEENGNITSRTGELVKNQDYRSVDIGISTEHICLQAEELGLGTCILGWFNEKALKKLLKLNKTKRIRLVISIGYPENTEVRKKIRKDISEIYTFIE</sequence>
<keyword evidence="2 6" id="KW-0560">Oxidoreductase</keyword>
<dbReference type="PANTHER" id="PTHR43673:SF10">
    <property type="entry name" value="NADH DEHYDROGENASE_NAD(P)H NITROREDUCTASE XCC3605-RELATED"/>
    <property type="match status" value="1"/>
</dbReference>
<dbReference type="SUPFAM" id="SSF55469">
    <property type="entry name" value="FMN-dependent nitroreductase-like"/>
    <property type="match status" value="1"/>
</dbReference>
<dbReference type="EC" id="1.-.-.-" evidence="6"/>
<evidence type="ECO:0000313" key="6">
    <source>
        <dbReference type="EMBL" id="VCT85333.1"/>
    </source>
</evidence>
<dbReference type="Proteomes" id="UP000431451">
    <property type="component" value="Unassembled WGS sequence"/>
</dbReference>
<proteinExistence type="inferred from homology"/>
<dbReference type="InterPro" id="IPR000415">
    <property type="entry name" value="Nitroreductase-like"/>
</dbReference>
<dbReference type="Gene3D" id="3.40.109.10">
    <property type="entry name" value="NADH Oxidase"/>
    <property type="match status" value="1"/>
</dbReference>
<name>A0A650MF92_9CLOT</name>
<dbReference type="PANTHER" id="PTHR43673">
    <property type="entry name" value="NAD(P)H NITROREDUCTASE YDGI-RELATED"/>
    <property type="match status" value="1"/>
</dbReference>
<dbReference type="Pfam" id="PF14512">
    <property type="entry name" value="TM1586_NiRdase"/>
    <property type="match status" value="1"/>
</dbReference>
<evidence type="ECO:0000313" key="7">
    <source>
        <dbReference type="Proteomes" id="UP000431451"/>
    </source>
</evidence>
<reference evidence="5" key="2">
    <citation type="submission" date="2021-10" db="EMBL/GenBank/DDBJ databases">
        <authorList>
            <person name="Mesa V."/>
        </authorList>
    </citation>
    <scope>NUCLEOTIDE SEQUENCE</scope>
    <source>
        <strain evidence="5">CC3_PB</strain>
    </source>
</reference>
<evidence type="ECO:0000256" key="2">
    <source>
        <dbReference type="ARBA" id="ARBA00023002"/>
    </source>
</evidence>
<dbReference type="EMBL" id="CAKJVE010000004">
    <property type="protein sequence ID" value="CAG9706080.1"/>
    <property type="molecule type" value="Genomic_DNA"/>
</dbReference>
<evidence type="ECO:0000256" key="1">
    <source>
        <dbReference type="ARBA" id="ARBA00007118"/>
    </source>
</evidence>
<dbReference type="InterPro" id="IPR029479">
    <property type="entry name" value="Nitroreductase"/>
</dbReference>
<reference evidence="6 7" key="1">
    <citation type="submission" date="2018-06" db="EMBL/GenBank/DDBJ databases">
        <authorList>
            <consortium name="IHU Genomes"/>
        </authorList>
    </citation>
    <scope>NUCLEOTIDE SEQUENCE [LARGE SCALE GENOMIC DNA]</scope>
    <source>
        <strain evidence="6 7">NEC25</strain>
    </source>
</reference>
<dbReference type="Proteomes" id="UP000789738">
    <property type="component" value="Unassembled WGS sequence"/>
</dbReference>
<dbReference type="InterPro" id="IPR029478">
    <property type="entry name" value="TM1586_NiRdase"/>
</dbReference>
<evidence type="ECO:0000259" key="3">
    <source>
        <dbReference type="Pfam" id="PF00881"/>
    </source>
</evidence>
<evidence type="ECO:0000313" key="5">
    <source>
        <dbReference type="EMBL" id="CAG9706080.1"/>
    </source>
</evidence>